<dbReference type="Pfam" id="PF02958">
    <property type="entry name" value="EcKL"/>
    <property type="match status" value="1"/>
</dbReference>
<evidence type="ECO:0000313" key="2">
    <source>
        <dbReference type="EMBL" id="EAT41768.1"/>
    </source>
</evidence>
<dbReference type="Gene3D" id="3.90.1200.10">
    <property type="match status" value="1"/>
</dbReference>
<organism evidence="2 3">
    <name type="scientific">Aedes aegypti</name>
    <name type="common">Yellowfever mosquito</name>
    <name type="synonym">Culex aegypti</name>
    <dbReference type="NCBI Taxonomy" id="7159"/>
    <lineage>
        <taxon>Eukaryota</taxon>
        <taxon>Metazoa</taxon>
        <taxon>Ecdysozoa</taxon>
        <taxon>Arthropoda</taxon>
        <taxon>Hexapoda</taxon>
        <taxon>Insecta</taxon>
        <taxon>Pterygota</taxon>
        <taxon>Neoptera</taxon>
        <taxon>Endopterygota</taxon>
        <taxon>Diptera</taxon>
        <taxon>Nematocera</taxon>
        <taxon>Culicoidea</taxon>
        <taxon>Culicidae</taxon>
        <taxon>Culicinae</taxon>
        <taxon>Aedini</taxon>
        <taxon>Aedes</taxon>
        <taxon>Stegomyia</taxon>
    </lineage>
</organism>
<evidence type="ECO:0000259" key="1">
    <source>
        <dbReference type="SMART" id="SM00587"/>
    </source>
</evidence>
<dbReference type="InterPro" id="IPR015897">
    <property type="entry name" value="CHK_kinase-like"/>
</dbReference>
<accession>Q175N4</accession>
<dbReference type="AlphaFoldDB" id="Q175N4"/>
<dbReference type="HOGENOM" id="CLU_010718_3_1_1"/>
<dbReference type="OMA" id="DMITQIV"/>
<dbReference type="InterPro" id="IPR011009">
    <property type="entry name" value="Kinase-like_dom_sf"/>
</dbReference>
<dbReference type="Proteomes" id="UP000682892">
    <property type="component" value="Chromosome 2"/>
</dbReference>
<name>Q175N4_AEDAE</name>
<gene>
    <name evidence="2" type="ORF">AaeL_AAEL006605</name>
</gene>
<feature type="domain" description="CHK kinase-like" evidence="1">
    <location>
        <begin position="130"/>
        <end position="328"/>
    </location>
</feature>
<sequence length="421" mass="48346">MSSSTRELDITAADKELIVRNYIRDASTQFKIVATHATKFGEQRDGYLGDHFLLKFTVLVTNDDVADGVLEIETFAKVLPKAIPSLVKYLEETEAFAKEAELFCGLIPRMQKLGRFAPEALFSAPGGELIVFRNLKLEGFRTLQNNDGLFDLIHLEQALRVLARMHAACWALEKQSGKSVTELYPSALDENSWVLKDDYPRVKELENNIDTLLALVKHYEKNGKRSASLVESLPNCVRQIYDLVKTSTVYRNVFSHADLWNNNVMFRYSEHGSPMDCLLVDFQLSRYVPPAYDFNMLLSLTMTSGYRRRHLSYLQGYYYQSLRMELTRHGIMIEEMLAHEDFLESCKFYRKAGAIDSLFINVVTMLPRDILDEVFSSAEKYEHFTAESKTTKCLKAFDECLAYRTRMVDIIENIVDTFGLQ</sequence>
<evidence type="ECO:0000313" key="3">
    <source>
        <dbReference type="Proteomes" id="UP000682892"/>
    </source>
</evidence>
<dbReference type="SUPFAM" id="SSF56112">
    <property type="entry name" value="Protein kinase-like (PK-like)"/>
    <property type="match status" value="1"/>
</dbReference>
<reference evidence="2" key="2">
    <citation type="journal article" date="2007" name="Science">
        <title>Genome sequence of Aedes aegypti, a major arbovirus vector.</title>
        <authorList>
            <person name="Nene V."/>
            <person name="Wortman J.R."/>
            <person name="Lawson D."/>
            <person name="Haas B."/>
            <person name="Kodira C."/>
            <person name="Tu Z.J."/>
            <person name="Loftus B."/>
            <person name="Xi Z."/>
            <person name="Megy K."/>
            <person name="Grabherr M."/>
            <person name="Ren Q."/>
            <person name="Zdobnov E.M."/>
            <person name="Lobo N.F."/>
            <person name="Campbell K.S."/>
            <person name="Brown S.E."/>
            <person name="Bonaldo M.F."/>
            <person name="Zhu J."/>
            <person name="Sinkins S.P."/>
            <person name="Hogenkamp D.G."/>
            <person name="Amedeo P."/>
            <person name="Arensburger P."/>
            <person name="Atkinson P.W."/>
            <person name="Bidwell S."/>
            <person name="Biedler J."/>
            <person name="Birney E."/>
            <person name="Bruggner R.V."/>
            <person name="Costas J."/>
            <person name="Coy M.R."/>
            <person name="Crabtree J."/>
            <person name="Crawford M."/>
            <person name="Debruyn B."/>
            <person name="Decaprio D."/>
            <person name="Eiglmeier K."/>
            <person name="Eisenstadt E."/>
            <person name="El-Dorry H."/>
            <person name="Gelbart W.M."/>
            <person name="Gomes S.L."/>
            <person name="Hammond M."/>
            <person name="Hannick L.I."/>
            <person name="Hogan J.R."/>
            <person name="Holmes M.H."/>
            <person name="Jaffe D."/>
            <person name="Johnston J.S."/>
            <person name="Kennedy R.C."/>
            <person name="Koo H."/>
            <person name="Kravitz S."/>
            <person name="Kriventseva E.V."/>
            <person name="Kulp D."/>
            <person name="Labutti K."/>
            <person name="Lee E."/>
            <person name="Li S."/>
            <person name="Lovin D.D."/>
            <person name="Mao C."/>
            <person name="Mauceli E."/>
            <person name="Menck C.F."/>
            <person name="Miller J.R."/>
            <person name="Montgomery P."/>
            <person name="Mori A."/>
            <person name="Nascimento A.L."/>
            <person name="Naveira H.F."/>
            <person name="Nusbaum C."/>
            <person name="O'leary S."/>
            <person name="Orvis J."/>
            <person name="Pertea M."/>
            <person name="Quesneville H."/>
            <person name="Reidenbach K.R."/>
            <person name="Rogers Y.H."/>
            <person name="Roth C.W."/>
            <person name="Schneider J.R."/>
            <person name="Schatz M."/>
            <person name="Shumway M."/>
            <person name="Stanke M."/>
            <person name="Stinson E.O."/>
            <person name="Tubio J.M."/>
            <person name="Vanzee J.P."/>
            <person name="Verjovski-Almeida S."/>
            <person name="Werner D."/>
            <person name="White O."/>
            <person name="Wyder S."/>
            <person name="Zeng Q."/>
            <person name="Zhao Q."/>
            <person name="Zhao Y."/>
            <person name="Hill C.A."/>
            <person name="Raikhel A.S."/>
            <person name="Soares M.B."/>
            <person name="Knudson D.L."/>
            <person name="Lee N.H."/>
            <person name="Galagan J."/>
            <person name="Salzberg S.L."/>
            <person name="Paulsen I.T."/>
            <person name="Dimopoulos G."/>
            <person name="Collins F.H."/>
            <person name="Birren B."/>
            <person name="Fraser-Liggett C.M."/>
            <person name="Severson D.W."/>
        </authorList>
    </citation>
    <scope>NUCLEOTIDE SEQUENCE [LARGE SCALE GENOMIC DNA]</scope>
    <source>
        <strain evidence="2">Liverpool</strain>
    </source>
</reference>
<dbReference type="eggNOG" id="ENOG502SF49">
    <property type="taxonomic scope" value="Eukaryota"/>
</dbReference>
<protein>
    <submittedName>
        <fullName evidence="2">AAEL006605-PA</fullName>
    </submittedName>
</protein>
<dbReference type="VEuPathDB" id="VectorBase:AAEL006605"/>
<dbReference type="PhylomeDB" id="Q175N4"/>
<reference evidence="2" key="3">
    <citation type="submission" date="2012-09" db="EMBL/GenBank/DDBJ databases">
        <authorList>
            <consortium name="VectorBase"/>
        </authorList>
    </citation>
    <scope>NUCLEOTIDE SEQUENCE</scope>
    <source>
        <strain evidence="2">Liverpool</strain>
    </source>
</reference>
<dbReference type="PaxDb" id="7159-AAEL006605-PA"/>
<dbReference type="OrthoDB" id="6334212at2759"/>
<dbReference type="EMBL" id="CH477398">
    <property type="protein sequence ID" value="EAT41768.1"/>
    <property type="molecule type" value="Genomic_DNA"/>
</dbReference>
<dbReference type="SMART" id="SM00587">
    <property type="entry name" value="CHK"/>
    <property type="match status" value="1"/>
</dbReference>
<dbReference type="KEGG" id="aag:5568164"/>
<dbReference type="PANTHER" id="PTHR11012">
    <property type="entry name" value="PROTEIN KINASE-LIKE DOMAIN-CONTAINING"/>
    <property type="match status" value="1"/>
</dbReference>
<dbReference type="InterPro" id="IPR004119">
    <property type="entry name" value="EcKL"/>
</dbReference>
<dbReference type="PANTHER" id="PTHR11012:SF48">
    <property type="entry name" value="CHK KINASE-LIKE DOMAIN-CONTAINING PROTEIN-RELATED"/>
    <property type="match status" value="1"/>
</dbReference>
<proteinExistence type="predicted"/>
<reference evidence="2" key="1">
    <citation type="submission" date="2005-10" db="EMBL/GenBank/DDBJ databases">
        <authorList>
            <person name="Loftus B.J."/>
            <person name="Nene V.M."/>
            <person name="Hannick L.I."/>
            <person name="Bidwell S."/>
            <person name="Haas B."/>
            <person name="Amedeo P."/>
            <person name="Orvis J."/>
            <person name="Wortman J.R."/>
            <person name="White O.R."/>
            <person name="Salzberg S."/>
            <person name="Shumway M."/>
            <person name="Koo H."/>
            <person name="Zhao Y."/>
            <person name="Holmes M."/>
            <person name="Miller J."/>
            <person name="Schatz M."/>
            <person name="Pop M."/>
            <person name="Pai G."/>
            <person name="Utterback T."/>
            <person name="Rogers Y.-H."/>
            <person name="Kravitz S."/>
            <person name="Fraser C.M."/>
        </authorList>
    </citation>
    <scope>NUCLEOTIDE SEQUENCE</scope>
    <source>
        <strain evidence="2">Liverpool</strain>
    </source>
</reference>